<keyword evidence="5" id="KW-0547">Nucleotide-binding</keyword>
<dbReference type="SUPFAM" id="SSF55681">
    <property type="entry name" value="Class II aaRS and biotin synthetases"/>
    <property type="match status" value="1"/>
</dbReference>
<dbReference type="AlphaFoldDB" id="A0A8H8SXI8"/>
<feature type="region of interest" description="Disordered" evidence="11">
    <location>
        <begin position="1"/>
        <end position="57"/>
    </location>
</feature>
<evidence type="ECO:0000256" key="4">
    <source>
        <dbReference type="ARBA" id="ARBA00022598"/>
    </source>
</evidence>
<evidence type="ECO:0000256" key="3">
    <source>
        <dbReference type="ARBA" id="ARBA00022490"/>
    </source>
</evidence>
<dbReference type="GO" id="GO:0000049">
    <property type="term" value="F:tRNA binding"/>
    <property type="evidence" value="ECO:0007669"/>
    <property type="project" value="TreeGrafter"/>
</dbReference>
<dbReference type="GeneID" id="67028702"/>
<evidence type="ECO:0000256" key="5">
    <source>
        <dbReference type="ARBA" id="ARBA00022741"/>
    </source>
</evidence>
<evidence type="ECO:0000256" key="11">
    <source>
        <dbReference type="SAM" id="MobiDB-lite"/>
    </source>
</evidence>
<dbReference type="PIRSF" id="PIRSF039101">
    <property type="entry name" value="LysRS2"/>
    <property type="match status" value="1"/>
</dbReference>
<dbReference type="Gene3D" id="2.40.50.140">
    <property type="entry name" value="Nucleic acid-binding proteins"/>
    <property type="match status" value="1"/>
</dbReference>
<evidence type="ECO:0000256" key="2">
    <source>
        <dbReference type="ARBA" id="ARBA00008226"/>
    </source>
</evidence>
<dbReference type="EC" id="6.1.1.6" evidence="10"/>
<dbReference type="CDD" id="cd04322">
    <property type="entry name" value="LysRS_N"/>
    <property type="match status" value="1"/>
</dbReference>
<dbReference type="InterPro" id="IPR045864">
    <property type="entry name" value="aa-tRNA-synth_II/BPL/LPL"/>
</dbReference>
<dbReference type="NCBIfam" id="NF001756">
    <property type="entry name" value="PRK00484.1"/>
    <property type="match status" value="1"/>
</dbReference>
<dbReference type="FunFam" id="3.30.930.10:FF:000238">
    <property type="entry name" value="Lysine--tRNA ligase"/>
    <property type="match status" value="1"/>
</dbReference>
<comment type="subcellular location">
    <subcellularLocation>
        <location evidence="1">Cytoplasm</location>
    </subcellularLocation>
</comment>
<dbReference type="HAMAP" id="MF_00252">
    <property type="entry name" value="Lys_tRNA_synth_class2"/>
    <property type="match status" value="1"/>
</dbReference>
<dbReference type="PANTHER" id="PTHR42918">
    <property type="entry name" value="LYSYL-TRNA SYNTHETASE"/>
    <property type="match status" value="1"/>
</dbReference>
<dbReference type="CDD" id="cd00775">
    <property type="entry name" value="LysRS_core"/>
    <property type="match status" value="1"/>
</dbReference>
<dbReference type="GO" id="GO:0005524">
    <property type="term" value="F:ATP binding"/>
    <property type="evidence" value="ECO:0007669"/>
    <property type="project" value="UniProtKB-KW"/>
</dbReference>
<keyword evidence="7" id="KW-0648">Protein biosynthesis</keyword>
<evidence type="ECO:0000256" key="1">
    <source>
        <dbReference type="ARBA" id="ARBA00004496"/>
    </source>
</evidence>
<dbReference type="EMBL" id="CP059664">
    <property type="protein sequence ID" value="QRW21434.1"/>
    <property type="molecule type" value="Genomic_DNA"/>
</dbReference>
<dbReference type="SUPFAM" id="SSF50249">
    <property type="entry name" value="Nucleic acid-binding proteins"/>
    <property type="match status" value="1"/>
</dbReference>
<dbReference type="GO" id="GO:0005829">
    <property type="term" value="C:cytosol"/>
    <property type="evidence" value="ECO:0007669"/>
    <property type="project" value="TreeGrafter"/>
</dbReference>
<dbReference type="Gene3D" id="3.30.930.10">
    <property type="entry name" value="Bira Bifunctional Protein, Domain 2"/>
    <property type="match status" value="1"/>
</dbReference>
<evidence type="ECO:0000259" key="12">
    <source>
        <dbReference type="PROSITE" id="PS50862"/>
    </source>
</evidence>
<keyword evidence="8 13" id="KW-0030">Aminoacyl-tRNA synthetase</keyword>
<dbReference type="InterPro" id="IPR012340">
    <property type="entry name" value="NA-bd_OB-fold"/>
</dbReference>
<dbReference type="Pfam" id="PF01336">
    <property type="entry name" value="tRNA_anti-codon"/>
    <property type="match status" value="1"/>
</dbReference>
<dbReference type="Pfam" id="PF00152">
    <property type="entry name" value="tRNA-synt_2"/>
    <property type="match status" value="1"/>
</dbReference>
<dbReference type="KEGG" id="rsx:RhiXN_06423"/>
<evidence type="ECO:0000256" key="6">
    <source>
        <dbReference type="ARBA" id="ARBA00022840"/>
    </source>
</evidence>
<keyword evidence="4" id="KW-0436">Ligase</keyword>
<dbReference type="InterPro" id="IPR002313">
    <property type="entry name" value="Lys-tRNA-ligase_II"/>
</dbReference>
<dbReference type="InterPro" id="IPR004364">
    <property type="entry name" value="Aa-tRNA-synt_II"/>
</dbReference>
<evidence type="ECO:0000256" key="10">
    <source>
        <dbReference type="RuleBase" id="RU003748"/>
    </source>
</evidence>
<protein>
    <recommendedName>
        <fullName evidence="10">Lysine--tRNA ligase</fullName>
        <ecNumber evidence="10">6.1.1.6</ecNumber>
    </recommendedName>
    <alternativeName>
        <fullName evidence="10">Lysyl-tRNA synthetase</fullName>
    </alternativeName>
</protein>
<evidence type="ECO:0000256" key="9">
    <source>
        <dbReference type="ARBA" id="ARBA00048573"/>
    </source>
</evidence>
<dbReference type="GO" id="GO:0004824">
    <property type="term" value="F:lysine-tRNA ligase activity"/>
    <property type="evidence" value="ECO:0007669"/>
    <property type="project" value="UniProtKB-EC"/>
</dbReference>
<dbReference type="InterPro" id="IPR004365">
    <property type="entry name" value="NA-bd_OB_tRNA"/>
</dbReference>
<feature type="domain" description="Aminoacyl-transfer RNA synthetases class-II family profile" evidence="12">
    <location>
        <begin position="232"/>
        <end position="553"/>
    </location>
</feature>
<accession>A0A8H8SXI8</accession>
<evidence type="ECO:0000256" key="7">
    <source>
        <dbReference type="ARBA" id="ARBA00022917"/>
    </source>
</evidence>
<sequence length="569" mass="64017">MSTPAAENLHKDPETGEMRAQASYQGEEKAAKKAAAPPPPAGKPKADAGPSEDDLTPNQYFELRSRQIQKLRQTQDPDPYPHKFEVTQSITSYIREFGPDGVVENGGSLPDKIVSLAGRIHNIRASGAKLKFYDLHGEGDKVQIMAMAQDSESPDQFVDTHAIFRRGDVVGVTGFPGRTKNGELSIRVKKIQLLAPNLHQLPTQHFGLKDQEQRYRKRYLDLIMSEDSRRVFVTRSRIVNYVRRFLDSLGFLEVETPMMSMIAGGATAKPFVTHHNDLKLDLFLRIAPELYLKELVVGGLDRVYEIGRVFRNEGIDMTHNPEFSICEFYMAYADMYDLMDLTESMITGVGKDGKPPRVMEMDFSRPWKRYDMIETLEEKLGVKFPPGETLHTEEANKFLRDLAAKHNVDCSEPKTNARLLDKLVGEFIEPLCISPSFIGTPRSFVCHVSLAKRHRSRPGLCERFEGFMCTKEFCNAYTELNDPFDQRERFEEQARQKEQGDDEAQGVDETFLNALEHGLPPTGGWGLGIDRLVMFLTDSATIKEVLLFPAMKPDVTASAPGAAPPQGQI</sequence>
<dbReference type="GO" id="GO:0006430">
    <property type="term" value="P:lysyl-tRNA aminoacylation"/>
    <property type="evidence" value="ECO:0007669"/>
    <property type="project" value="InterPro"/>
</dbReference>
<feature type="compositionally biased region" description="Basic and acidic residues" evidence="11">
    <location>
        <begin position="8"/>
        <end position="17"/>
    </location>
</feature>
<dbReference type="Proteomes" id="UP000650533">
    <property type="component" value="Chromosome 7"/>
</dbReference>
<dbReference type="RefSeq" id="XP_043181671.1">
    <property type="nucleotide sequence ID" value="XM_043326239.1"/>
</dbReference>
<name>A0A8H8SXI8_9AGAM</name>
<reference evidence="13" key="1">
    <citation type="submission" date="2020-05" db="EMBL/GenBank/DDBJ databases">
        <title>Evolutionary and genomic comparisons of hybrid uninucleate and nonhybrid Rhizoctonia fungi.</title>
        <authorList>
            <person name="Li C."/>
            <person name="Chen X."/>
        </authorList>
    </citation>
    <scope>NUCLEOTIDE SEQUENCE</scope>
    <source>
        <strain evidence="13">AG-1 IA</strain>
    </source>
</reference>
<dbReference type="FunFam" id="2.40.50.140:FF:000050">
    <property type="entry name" value="Lysine--tRNA ligase"/>
    <property type="match status" value="1"/>
</dbReference>
<dbReference type="InterPro" id="IPR034762">
    <property type="entry name" value="Lys-tRNA-ligase_II_bac/euk"/>
</dbReference>
<evidence type="ECO:0000313" key="13">
    <source>
        <dbReference type="EMBL" id="QRW21434.1"/>
    </source>
</evidence>
<comment type="similarity">
    <text evidence="2">Belongs to the class-II aminoacyl-tRNA synthetase family.</text>
</comment>
<dbReference type="PROSITE" id="PS50862">
    <property type="entry name" value="AA_TRNA_LIGASE_II"/>
    <property type="match status" value="1"/>
</dbReference>
<comment type="catalytic activity">
    <reaction evidence="9 10">
        <text>tRNA(Lys) + L-lysine + ATP = L-lysyl-tRNA(Lys) + AMP + diphosphate</text>
        <dbReference type="Rhea" id="RHEA:20792"/>
        <dbReference type="Rhea" id="RHEA-COMP:9696"/>
        <dbReference type="Rhea" id="RHEA-COMP:9697"/>
        <dbReference type="ChEBI" id="CHEBI:30616"/>
        <dbReference type="ChEBI" id="CHEBI:32551"/>
        <dbReference type="ChEBI" id="CHEBI:33019"/>
        <dbReference type="ChEBI" id="CHEBI:78442"/>
        <dbReference type="ChEBI" id="CHEBI:78529"/>
        <dbReference type="ChEBI" id="CHEBI:456215"/>
        <dbReference type="EC" id="6.1.1.6"/>
    </reaction>
</comment>
<dbReference type="PANTHER" id="PTHR42918:SF9">
    <property type="entry name" value="LYSINE--TRNA LIGASE"/>
    <property type="match status" value="1"/>
</dbReference>
<proteinExistence type="inferred from homology"/>
<evidence type="ECO:0000256" key="8">
    <source>
        <dbReference type="ARBA" id="ARBA00023146"/>
    </source>
</evidence>
<gene>
    <name evidence="13" type="ORF">RhiXN_06423</name>
</gene>
<dbReference type="InterPro" id="IPR044136">
    <property type="entry name" value="Lys-tRNA-ligase_II_N"/>
</dbReference>
<keyword evidence="6" id="KW-0067">ATP-binding</keyword>
<dbReference type="InterPro" id="IPR006195">
    <property type="entry name" value="aa-tRNA-synth_II"/>
</dbReference>
<dbReference type="PRINTS" id="PR00982">
    <property type="entry name" value="TRNASYNTHLYS"/>
</dbReference>
<keyword evidence="3" id="KW-0963">Cytoplasm</keyword>
<dbReference type="NCBIfam" id="TIGR00499">
    <property type="entry name" value="lysS_bact"/>
    <property type="match status" value="1"/>
</dbReference>
<dbReference type="InterPro" id="IPR018149">
    <property type="entry name" value="Lys-tRNA-synth_II_C"/>
</dbReference>
<evidence type="ECO:0000313" key="14">
    <source>
        <dbReference type="Proteomes" id="UP000650533"/>
    </source>
</evidence>
<organism evidence="13 14">
    <name type="scientific">Rhizoctonia solani</name>
    <dbReference type="NCBI Taxonomy" id="456999"/>
    <lineage>
        <taxon>Eukaryota</taxon>
        <taxon>Fungi</taxon>
        <taxon>Dikarya</taxon>
        <taxon>Basidiomycota</taxon>
        <taxon>Agaricomycotina</taxon>
        <taxon>Agaricomycetes</taxon>
        <taxon>Cantharellales</taxon>
        <taxon>Ceratobasidiaceae</taxon>
        <taxon>Rhizoctonia</taxon>
    </lineage>
</organism>